<accession>A0A8D5FUP4</accession>
<protein>
    <submittedName>
        <fullName evidence="1">Uncharacterized protein</fullName>
    </submittedName>
</protein>
<gene>
    <name evidence="1" type="ORF">DGMP_09050</name>
</gene>
<dbReference type="RefSeq" id="WP_228856366.1">
    <property type="nucleotide sequence ID" value="NZ_AP024086.1"/>
</dbReference>
<keyword evidence="2" id="KW-1185">Reference proteome</keyword>
<organism evidence="1 2">
    <name type="scientific">Desulfomarina profundi</name>
    <dbReference type="NCBI Taxonomy" id="2772557"/>
    <lineage>
        <taxon>Bacteria</taxon>
        <taxon>Pseudomonadati</taxon>
        <taxon>Thermodesulfobacteriota</taxon>
        <taxon>Desulfobulbia</taxon>
        <taxon>Desulfobulbales</taxon>
        <taxon>Desulfobulbaceae</taxon>
        <taxon>Desulfomarina</taxon>
    </lineage>
</organism>
<reference evidence="1" key="1">
    <citation type="submission" date="2020-09" db="EMBL/GenBank/DDBJ databases">
        <title>Desulfogranum mesoprofundum gen. nov., sp. nov., a novel mesophilic, sulfate-reducing chemolithoautotroph isolated from a deep-sea hydrothermal vent chimney in the Suiyo Seamount.</title>
        <authorList>
            <person name="Hashimoto Y."/>
            <person name="Nakagawa S."/>
        </authorList>
    </citation>
    <scope>NUCLEOTIDE SEQUENCE</scope>
    <source>
        <strain evidence="1">KT2</strain>
    </source>
</reference>
<dbReference type="KEGG" id="dbk:DGMP_09050"/>
<evidence type="ECO:0000313" key="2">
    <source>
        <dbReference type="Proteomes" id="UP000826725"/>
    </source>
</evidence>
<dbReference type="Proteomes" id="UP000826725">
    <property type="component" value="Chromosome"/>
</dbReference>
<name>A0A8D5FUP4_9BACT</name>
<dbReference type="EMBL" id="AP024086">
    <property type="protein sequence ID" value="BCL60212.1"/>
    <property type="molecule type" value="Genomic_DNA"/>
</dbReference>
<dbReference type="AlphaFoldDB" id="A0A8D5FUP4"/>
<sequence length="167" mass="18791">METIAVYWESKIKVYGISLKQGLVLVQITVPCDHIQIIGEKLLCLDDSVYRFEFITQDYIDSHYLRLNIVLDESNWSAARTQIEQFTAVDGCTLNILTSMELVFLHGPHFQDRYGIADAVFSSLVQEQIDIITAGCAGTSVYLLLREGFGLQAHEVLNKAFIIPTTS</sequence>
<proteinExistence type="predicted"/>
<evidence type="ECO:0000313" key="1">
    <source>
        <dbReference type="EMBL" id="BCL60212.1"/>
    </source>
</evidence>